<dbReference type="GO" id="GO:0016020">
    <property type="term" value="C:membrane"/>
    <property type="evidence" value="ECO:0007669"/>
    <property type="project" value="TreeGrafter"/>
</dbReference>
<evidence type="ECO:0000313" key="3">
    <source>
        <dbReference type="EMBL" id="KAJ8283188.1"/>
    </source>
</evidence>
<evidence type="ECO:0000256" key="1">
    <source>
        <dbReference type="SAM" id="Coils"/>
    </source>
</evidence>
<dbReference type="GO" id="GO:0005829">
    <property type="term" value="C:cytosol"/>
    <property type="evidence" value="ECO:0007669"/>
    <property type="project" value="TreeGrafter"/>
</dbReference>
<organism evidence="3 4">
    <name type="scientific">Conger conger</name>
    <name type="common">Conger eel</name>
    <name type="synonym">Muraena conger</name>
    <dbReference type="NCBI Taxonomy" id="82655"/>
    <lineage>
        <taxon>Eukaryota</taxon>
        <taxon>Metazoa</taxon>
        <taxon>Chordata</taxon>
        <taxon>Craniata</taxon>
        <taxon>Vertebrata</taxon>
        <taxon>Euteleostomi</taxon>
        <taxon>Actinopterygii</taxon>
        <taxon>Neopterygii</taxon>
        <taxon>Teleostei</taxon>
        <taxon>Anguilliformes</taxon>
        <taxon>Congridae</taxon>
        <taxon>Conger</taxon>
    </lineage>
</organism>
<dbReference type="EMBL" id="JAFJMO010000002">
    <property type="protein sequence ID" value="KAJ8283188.1"/>
    <property type="molecule type" value="Genomic_DNA"/>
</dbReference>
<proteinExistence type="predicted"/>
<dbReference type="PANTHER" id="PTHR22605:SF16">
    <property type="entry name" value="E3 UBIQUITIN-PROTEIN LIGASE RNF213"/>
    <property type="match status" value="1"/>
</dbReference>
<dbReference type="OrthoDB" id="2423195at2759"/>
<dbReference type="InterPro" id="IPR031248">
    <property type="entry name" value="RNF213"/>
</dbReference>
<comment type="caution">
    <text evidence="3">The sequence shown here is derived from an EMBL/GenBank/DDBJ whole genome shotgun (WGS) entry which is preliminary data.</text>
</comment>
<dbReference type="GO" id="GO:2000051">
    <property type="term" value="P:negative regulation of non-canonical Wnt signaling pathway"/>
    <property type="evidence" value="ECO:0007669"/>
    <property type="project" value="TreeGrafter"/>
</dbReference>
<reference evidence="3" key="1">
    <citation type="journal article" date="2023" name="Science">
        <title>Genome structures resolve the early diversification of teleost fishes.</title>
        <authorList>
            <person name="Parey E."/>
            <person name="Louis A."/>
            <person name="Montfort J."/>
            <person name="Bouchez O."/>
            <person name="Roques C."/>
            <person name="Iampietro C."/>
            <person name="Lluch J."/>
            <person name="Castinel A."/>
            <person name="Donnadieu C."/>
            <person name="Desvignes T."/>
            <person name="Floi Bucao C."/>
            <person name="Jouanno E."/>
            <person name="Wen M."/>
            <person name="Mejri S."/>
            <person name="Dirks R."/>
            <person name="Jansen H."/>
            <person name="Henkel C."/>
            <person name="Chen W.J."/>
            <person name="Zahm M."/>
            <person name="Cabau C."/>
            <person name="Klopp C."/>
            <person name="Thompson A.W."/>
            <person name="Robinson-Rechavi M."/>
            <person name="Braasch I."/>
            <person name="Lecointre G."/>
            <person name="Bobe J."/>
            <person name="Postlethwait J.H."/>
            <person name="Berthelot C."/>
            <person name="Roest Crollius H."/>
            <person name="Guiguen Y."/>
        </authorList>
    </citation>
    <scope>NUCLEOTIDE SEQUENCE</scope>
    <source>
        <strain evidence="3">Concon-B</strain>
    </source>
</reference>
<protein>
    <recommendedName>
        <fullName evidence="5">E3 ubiquitin-protein ligase RNF213</fullName>
    </recommendedName>
</protein>
<dbReference type="GO" id="GO:0005730">
    <property type="term" value="C:nucleolus"/>
    <property type="evidence" value="ECO:0007669"/>
    <property type="project" value="TreeGrafter"/>
</dbReference>
<dbReference type="GO" id="GO:0016887">
    <property type="term" value="F:ATP hydrolysis activity"/>
    <property type="evidence" value="ECO:0007669"/>
    <property type="project" value="InterPro"/>
</dbReference>
<accession>A0A9Q1DWQ3</accession>
<dbReference type="Proteomes" id="UP001152803">
    <property type="component" value="Unassembled WGS sequence"/>
</dbReference>
<evidence type="ECO:0000313" key="4">
    <source>
        <dbReference type="Proteomes" id="UP001152803"/>
    </source>
</evidence>
<feature type="region of interest" description="Disordered" evidence="2">
    <location>
        <begin position="1296"/>
        <end position="1317"/>
    </location>
</feature>
<keyword evidence="4" id="KW-1185">Reference proteome</keyword>
<name>A0A9Q1DWQ3_CONCO</name>
<evidence type="ECO:0008006" key="5">
    <source>
        <dbReference type="Google" id="ProtNLM"/>
    </source>
</evidence>
<dbReference type="GO" id="GO:0004842">
    <property type="term" value="F:ubiquitin-protein transferase activity"/>
    <property type="evidence" value="ECO:0007669"/>
    <property type="project" value="InterPro"/>
</dbReference>
<dbReference type="GO" id="GO:0002040">
    <property type="term" value="P:sprouting angiogenesis"/>
    <property type="evidence" value="ECO:0007669"/>
    <property type="project" value="TreeGrafter"/>
</dbReference>
<sequence length="1317" mass="148794">MEVTAEGRDDEGFQTVTSKRKKKILVDPPQIPQNLPQAHLADCITVYFHAILSKDFRLDPKNDLIFMVPGQPLGDWSWKYGAKMEVTKDLGQHGCLVQGHLVASIVSVSVPVPYKYVVYKATADGYENHFEYIYKTGANGVVNRCLPVLILLTQQGEWHQYDDIIHAEPEGGMVTRFRSFLGLKDRRDIAQGRQLAGQVMLGTIFNLLRGWSAVNVTKFFIQLRQFFVVYSTSLIFEDMPTVWESLGFGQAQVQGLLKEFLLKNFVPVAQKDGGGGEPFLRDPLKAGLITMLVWREHLELTGTEQLSVLCGLLCLPQKPREELCVYWRDLASGFQDPQGPWLVNTLELFCGLASKAKLVKWILVLPLLHLLRGDCRPFDQIPASPPAATRGPKAWAGLGDISLSDGQPDSEYTRALLEVMAAHTHLVEVDRLLTRSWLFLLGVEAMEEFCSSFPVDLHDILQRLSIQAKFKPEAVQQLLLFLSKSIKEQKFGCHDGSYGKTCLAVSLKLLERICQAPTEQRSHKLPTACVELVFAVAEFTACFPAEHSELSCGASEELGEVLHTMRGWMRKTFNGRLLRTDNQCTFTSRHEREAWNNILSLSCGGEEFTTHWRTTLLNDFEGKLKQERSMDQIEIYCNQNEEMNRKFPTLSTCLEKCALEAVTSVCKDKKESSLFEQLRCHDLRKFGKLVSALVLKAWPCAASGACQEGEEAVLEHLLTWSAAKKIFQLQGADGKLNDQLTDVARERMSVATSVFSTVSNEFLRGNIGMRNLNRILQKKDRFLELLDIDGLTVSETCRNSAAVKRLLRFRQDEVTRINHQRELLSNLLQVCRNLQEHVSVDVEELESRLGVIVEEKRLDEFLEVHQPDTIPSETAGAVACFDLPRGLREMAEALHMFRDSLIFKRCWESEAWGLSAGDAGAGETGAAPVTRASLAVIHHAVFQPCYRRYRDIHDNLRSGGLTLQEVDDVFEDYKDKYDELTEDLQIMRKIQPSENNRWIHQRVQQIEQYHELQLALESAKVIMEVKQTLHLQGDFHIVDTLLGATDADFKKKTLDCINNDLIKLKKEVAMTTEQRLCLQEICLRRNFIVWVKEALQDLSEVKVFMDLASISAGENDLDVDRVACFHDTMLGYSSVLYELKPDAGFRAFKKALEKLFKALKNDNSLPNKLRDTARYLEWLKTVKESHGSVEFSSLSLASDINSKGLYIVRAQSQKKLTLDTTLKLEIVEETQQEVQGVSSYSLEDLRELLNKLMLMSGRGEQGQRGEVDRFSEVFSSVQRMALAFIDLHAAGNPCSSTGRLKSAADQTARPASSWTST</sequence>
<evidence type="ECO:0000256" key="2">
    <source>
        <dbReference type="SAM" id="MobiDB-lite"/>
    </source>
</evidence>
<feature type="coiled-coil region" evidence="1">
    <location>
        <begin position="963"/>
        <end position="990"/>
    </location>
</feature>
<gene>
    <name evidence="3" type="ORF">COCON_G00020380</name>
</gene>
<dbReference type="GO" id="GO:0006511">
    <property type="term" value="P:ubiquitin-dependent protein catabolic process"/>
    <property type="evidence" value="ECO:0007669"/>
    <property type="project" value="TreeGrafter"/>
</dbReference>
<dbReference type="PANTHER" id="PTHR22605">
    <property type="entry name" value="RZ-TYPE DOMAIN-CONTAINING PROTEIN"/>
    <property type="match status" value="1"/>
</dbReference>
<keyword evidence="1" id="KW-0175">Coiled coil</keyword>